<dbReference type="PROSITE" id="PS50059">
    <property type="entry name" value="FKBP_PPIASE"/>
    <property type="match status" value="1"/>
</dbReference>
<protein>
    <recommendedName>
        <fullName evidence="5">Peptidyl-prolyl cis-trans isomerase</fullName>
        <ecNumber evidence="5">5.2.1.8</ecNumber>
    </recommendedName>
</protein>
<evidence type="ECO:0000256" key="4">
    <source>
        <dbReference type="PROSITE-ProRule" id="PRU00277"/>
    </source>
</evidence>
<organism evidence="8 9">
    <name type="scientific">Allosphingosinicella ginsenosidimutans</name>
    <dbReference type="NCBI Taxonomy" id="1176539"/>
    <lineage>
        <taxon>Bacteria</taxon>
        <taxon>Pseudomonadati</taxon>
        <taxon>Pseudomonadota</taxon>
        <taxon>Alphaproteobacteria</taxon>
        <taxon>Sphingomonadales</taxon>
        <taxon>Sphingomonadaceae</taxon>
        <taxon>Allosphingosinicella</taxon>
    </lineage>
</organism>
<dbReference type="PANTHER" id="PTHR45779:SF7">
    <property type="entry name" value="PEPTIDYLPROLYL ISOMERASE"/>
    <property type="match status" value="1"/>
</dbReference>
<dbReference type="Gene3D" id="3.10.50.40">
    <property type="match status" value="1"/>
</dbReference>
<feature type="domain" description="PPIase FKBP-type" evidence="7">
    <location>
        <begin position="76"/>
        <end position="159"/>
    </location>
</feature>
<evidence type="ECO:0000259" key="7">
    <source>
        <dbReference type="PROSITE" id="PS50059"/>
    </source>
</evidence>
<keyword evidence="6" id="KW-0732">Signal</keyword>
<name>A0A5C6TVS1_9SPHN</name>
<comment type="catalytic activity">
    <reaction evidence="1 4 5">
        <text>[protein]-peptidylproline (omega=180) = [protein]-peptidylproline (omega=0)</text>
        <dbReference type="Rhea" id="RHEA:16237"/>
        <dbReference type="Rhea" id="RHEA-COMP:10747"/>
        <dbReference type="Rhea" id="RHEA-COMP:10748"/>
        <dbReference type="ChEBI" id="CHEBI:83833"/>
        <dbReference type="ChEBI" id="CHEBI:83834"/>
        <dbReference type="EC" id="5.2.1.8"/>
    </reaction>
</comment>
<keyword evidence="2 4" id="KW-0697">Rotamase</keyword>
<feature type="signal peptide" evidence="6">
    <location>
        <begin position="1"/>
        <end position="22"/>
    </location>
</feature>
<dbReference type="EMBL" id="VOQQ01000001">
    <property type="protein sequence ID" value="TXC64336.1"/>
    <property type="molecule type" value="Genomic_DNA"/>
</dbReference>
<comment type="similarity">
    <text evidence="5">Belongs to the FKBP-type PPIase family.</text>
</comment>
<dbReference type="AlphaFoldDB" id="A0A5C6TVS1"/>
<dbReference type="InterPro" id="IPR001179">
    <property type="entry name" value="PPIase_FKBP_dom"/>
</dbReference>
<dbReference type="GO" id="GO:0003755">
    <property type="term" value="F:peptidyl-prolyl cis-trans isomerase activity"/>
    <property type="evidence" value="ECO:0007669"/>
    <property type="project" value="UniProtKB-UniRule"/>
</dbReference>
<proteinExistence type="inferred from homology"/>
<dbReference type="SUPFAM" id="SSF54534">
    <property type="entry name" value="FKBP-like"/>
    <property type="match status" value="1"/>
</dbReference>
<keyword evidence="9" id="KW-1185">Reference proteome</keyword>
<accession>A0A5C6TVS1</accession>
<sequence>MISTLRAALSGALLLAAAPALAQVGPPAPAAPTDYAAAQTAFLDTLSPAQGWQATASGIRYRRVHGPGTGAHPTVADIVRLRYSVKFTDGRELENSGADPVDLPLGRLIRGWQEGVPLMGVGDRYEFAIPAALAYGPADNGPIRGGSTLLFTIDLVAINP</sequence>
<dbReference type="Proteomes" id="UP000321249">
    <property type="component" value="Unassembled WGS sequence"/>
</dbReference>
<dbReference type="InterPro" id="IPR046357">
    <property type="entry name" value="PPIase_dom_sf"/>
</dbReference>
<evidence type="ECO:0000256" key="5">
    <source>
        <dbReference type="RuleBase" id="RU003915"/>
    </source>
</evidence>
<keyword evidence="3 4" id="KW-0413">Isomerase</keyword>
<comment type="caution">
    <text evidence="8">The sequence shown here is derived from an EMBL/GenBank/DDBJ whole genome shotgun (WGS) entry which is preliminary data.</text>
</comment>
<evidence type="ECO:0000256" key="6">
    <source>
        <dbReference type="SAM" id="SignalP"/>
    </source>
</evidence>
<dbReference type="InterPro" id="IPR044609">
    <property type="entry name" value="FKBP2/11"/>
</dbReference>
<reference evidence="8 9" key="1">
    <citation type="journal article" date="2015" name="J. Microbiol.">
        <title>Sphingosinicella ginsenosidimutans sp. nov., with ginsenoside converting activity.</title>
        <authorList>
            <person name="Kim J.K."/>
            <person name="Kang M.S."/>
            <person name="Park S.C."/>
            <person name="Kim K.M."/>
            <person name="Choi K."/>
            <person name="Yoon M.H."/>
            <person name="Im W.T."/>
        </authorList>
    </citation>
    <scope>NUCLEOTIDE SEQUENCE [LARGE SCALE GENOMIC DNA]</scope>
    <source>
        <strain evidence="8 9">BS-11</strain>
    </source>
</reference>
<dbReference type="PANTHER" id="PTHR45779">
    <property type="entry name" value="PEPTIDYLPROLYL ISOMERASE"/>
    <property type="match status" value="1"/>
</dbReference>
<dbReference type="OrthoDB" id="9812109at2"/>
<feature type="chain" id="PRO_5022879885" description="Peptidyl-prolyl cis-trans isomerase" evidence="6">
    <location>
        <begin position="23"/>
        <end position="160"/>
    </location>
</feature>
<evidence type="ECO:0000313" key="8">
    <source>
        <dbReference type="EMBL" id="TXC64336.1"/>
    </source>
</evidence>
<evidence type="ECO:0000256" key="3">
    <source>
        <dbReference type="ARBA" id="ARBA00023235"/>
    </source>
</evidence>
<gene>
    <name evidence="8" type="ORF">FRZ32_12160</name>
</gene>
<dbReference type="RefSeq" id="WP_147043744.1">
    <property type="nucleotide sequence ID" value="NZ_BAABIR010000001.1"/>
</dbReference>
<dbReference type="Pfam" id="PF00254">
    <property type="entry name" value="FKBP_C"/>
    <property type="match status" value="1"/>
</dbReference>
<dbReference type="EC" id="5.2.1.8" evidence="5"/>
<evidence type="ECO:0000256" key="2">
    <source>
        <dbReference type="ARBA" id="ARBA00023110"/>
    </source>
</evidence>
<evidence type="ECO:0000313" key="9">
    <source>
        <dbReference type="Proteomes" id="UP000321249"/>
    </source>
</evidence>
<evidence type="ECO:0000256" key="1">
    <source>
        <dbReference type="ARBA" id="ARBA00000971"/>
    </source>
</evidence>